<feature type="region of interest" description="Disordered" evidence="1">
    <location>
        <begin position="1"/>
        <end position="20"/>
    </location>
</feature>
<reference evidence="2 3" key="1">
    <citation type="journal article" date="2019" name="Commun. Biol.">
        <title>The bagworm genome reveals a unique fibroin gene that provides high tensile strength.</title>
        <authorList>
            <person name="Kono N."/>
            <person name="Nakamura H."/>
            <person name="Ohtoshi R."/>
            <person name="Tomita M."/>
            <person name="Numata K."/>
            <person name="Arakawa K."/>
        </authorList>
    </citation>
    <scope>NUCLEOTIDE SEQUENCE [LARGE SCALE GENOMIC DNA]</scope>
</reference>
<gene>
    <name evidence="2" type="ORF">EVAR_39778_1</name>
</gene>
<sequence>MGESGDHPRRRTSVALERRGAAGTAGPNYRLMLCGFALPQKGISIKARVTHIDIERHVDGQRRSKRHHGADRRFQRNKRAGIAVVLYPGDDPGAAAAVGVASLIKQSGYAIPLTLESANVEHNGGGKASY</sequence>
<keyword evidence="3" id="KW-1185">Reference proteome</keyword>
<dbReference type="Proteomes" id="UP000299102">
    <property type="component" value="Unassembled WGS sequence"/>
</dbReference>
<dbReference type="EMBL" id="BGZK01000726">
    <property type="protein sequence ID" value="GBP58062.1"/>
    <property type="molecule type" value="Genomic_DNA"/>
</dbReference>
<proteinExistence type="predicted"/>
<evidence type="ECO:0000313" key="3">
    <source>
        <dbReference type="Proteomes" id="UP000299102"/>
    </source>
</evidence>
<evidence type="ECO:0000256" key="1">
    <source>
        <dbReference type="SAM" id="MobiDB-lite"/>
    </source>
</evidence>
<comment type="caution">
    <text evidence="2">The sequence shown here is derived from an EMBL/GenBank/DDBJ whole genome shotgun (WGS) entry which is preliminary data.</text>
</comment>
<accession>A0A4C1X4Y4</accession>
<evidence type="ECO:0000313" key="2">
    <source>
        <dbReference type="EMBL" id="GBP58062.1"/>
    </source>
</evidence>
<organism evidence="2 3">
    <name type="scientific">Eumeta variegata</name>
    <name type="common">Bagworm moth</name>
    <name type="synonym">Eumeta japonica</name>
    <dbReference type="NCBI Taxonomy" id="151549"/>
    <lineage>
        <taxon>Eukaryota</taxon>
        <taxon>Metazoa</taxon>
        <taxon>Ecdysozoa</taxon>
        <taxon>Arthropoda</taxon>
        <taxon>Hexapoda</taxon>
        <taxon>Insecta</taxon>
        <taxon>Pterygota</taxon>
        <taxon>Neoptera</taxon>
        <taxon>Endopterygota</taxon>
        <taxon>Lepidoptera</taxon>
        <taxon>Glossata</taxon>
        <taxon>Ditrysia</taxon>
        <taxon>Tineoidea</taxon>
        <taxon>Psychidae</taxon>
        <taxon>Oiketicinae</taxon>
        <taxon>Eumeta</taxon>
    </lineage>
</organism>
<protein>
    <submittedName>
        <fullName evidence="2">Uncharacterized protein</fullName>
    </submittedName>
</protein>
<name>A0A4C1X4Y4_EUMVA</name>
<dbReference type="AlphaFoldDB" id="A0A4C1X4Y4"/>